<dbReference type="Proteomes" id="UP000287394">
    <property type="component" value="Chromosome"/>
</dbReference>
<dbReference type="AlphaFoldDB" id="A0A402D1J2"/>
<keyword evidence="1" id="KW-0488">Methylation</keyword>
<dbReference type="InterPro" id="IPR011453">
    <property type="entry name" value="DUF1559"/>
</dbReference>
<dbReference type="Gene3D" id="3.30.700.10">
    <property type="entry name" value="Glycoprotein, Type 4 Pilin"/>
    <property type="match status" value="1"/>
</dbReference>
<dbReference type="GO" id="GO:0015627">
    <property type="term" value="C:type II protein secretion system complex"/>
    <property type="evidence" value="ECO:0007669"/>
    <property type="project" value="InterPro"/>
</dbReference>
<dbReference type="PANTHER" id="PTHR30093">
    <property type="entry name" value="GENERAL SECRETION PATHWAY PROTEIN G"/>
    <property type="match status" value="1"/>
</dbReference>
<dbReference type="EMBL" id="AP025739">
    <property type="protein sequence ID" value="BDI28593.1"/>
    <property type="molecule type" value="Genomic_DNA"/>
</dbReference>
<dbReference type="Pfam" id="PF07596">
    <property type="entry name" value="SBP_bac_10"/>
    <property type="match status" value="1"/>
</dbReference>
<sequence>MTRTKSSSLRSRRLGFTLIELLVVIAIIAILAAVLFPVFAQAREKARQITCSSNLKQVGTATLMYMQDNDENLFPFVITDGATGMPIFWDGEADFSQNPIGFNPSKGLLQPYIKTAGVANCMDAESMPVVAGNIPSFAYGVNEFLMPGDLSNINDHDVDKPAETIYIADSATGYQDKIYRNNILYPHEPMVHARHGGDTANILWFDGHVKSSKITTSPTDHYETAAWYAANHLGSLNPSSSVSTDRDYYYKLQKGG</sequence>
<reference evidence="2 3" key="1">
    <citation type="journal article" date="2019" name="Int. J. Syst. Evol. Microbiol.">
        <title>Capsulimonas corticalis gen. nov., sp. nov., an aerobic capsulated bacterium, of a novel bacterial order, Capsulimonadales ord. nov., of the class Armatimonadia of the phylum Armatimonadetes.</title>
        <authorList>
            <person name="Li J."/>
            <person name="Kudo C."/>
            <person name="Tonouchi A."/>
        </authorList>
    </citation>
    <scope>NUCLEOTIDE SEQUENCE [LARGE SCALE GENOMIC DNA]</scope>
    <source>
        <strain evidence="2 3">AX-7</strain>
    </source>
</reference>
<protein>
    <submittedName>
        <fullName evidence="2">Uncharacterized protein</fullName>
    </submittedName>
</protein>
<dbReference type="InterPro" id="IPR000983">
    <property type="entry name" value="Bac_GSPG_pilin"/>
</dbReference>
<keyword evidence="3" id="KW-1185">Reference proteome</keyword>
<proteinExistence type="predicted"/>
<dbReference type="OrthoDB" id="249920at2"/>
<organism evidence="2 3">
    <name type="scientific">Capsulimonas corticalis</name>
    <dbReference type="NCBI Taxonomy" id="2219043"/>
    <lineage>
        <taxon>Bacteria</taxon>
        <taxon>Bacillati</taxon>
        <taxon>Armatimonadota</taxon>
        <taxon>Armatimonadia</taxon>
        <taxon>Capsulimonadales</taxon>
        <taxon>Capsulimonadaceae</taxon>
        <taxon>Capsulimonas</taxon>
    </lineage>
</organism>
<evidence type="ECO:0000256" key="1">
    <source>
        <dbReference type="ARBA" id="ARBA00022481"/>
    </source>
</evidence>
<name>A0A402D1J2_9BACT</name>
<gene>
    <name evidence="2" type="ORF">CCAX7_006440</name>
</gene>
<accession>A0A402D1J2</accession>
<dbReference type="InterPro" id="IPR045584">
    <property type="entry name" value="Pilin-like"/>
</dbReference>
<dbReference type="SUPFAM" id="SSF54523">
    <property type="entry name" value="Pili subunits"/>
    <property type="match status" value="1"/>
</dbReference>
<dbReference type="NCBIfam" id="TIGR02532">
    <property type="entry name" value="IV_pilin_GFxxxE"/>
    <property type="match status" value="1"/>
</dbReference>
<dbReference type="PRINTS" id="PR00813">
    <property type="entry name" value="BCTERIALGSPG"/>
</dbReference>
<dbReference type="InterPro" id="IPR012902">
    <property type="entry name" value="N_methyl_site"/>
</dbReference>
<dbReference type="RefSeq" id="WP_119323357.1">
    <property type="nucleotide sequence ID" value="NZ_AP025739.1"/>
</dbReference>
<dbReference type="Pfam" id="PF07963">
    <property type="entry name" value="N_methyl"/>
    <property type="match status" value="1"/>
</dbReference>
<evidence type="ECO:0000313" key="2">
    <source>
        <dbReference type="EMBL" id="BDI28593.1"/>
    </source>
</evidence>
<evidence type="ECO:0000313" key="3">
    <source>
        <dbReference type="Proteomes" id="UP000287394"/>
    </source>
</evidence>
<dbReference type="GO" id="GO:0015628">
    <property type="term" value="P:protein secretion by the type II secretion system"/>
    <property type="evidence" value="ECO:0007669"/>
    <property type="project" value="InterPro"/>
</dbReference>
<dbReference type="KEGG" id="ccot:CCAX7_006440"/>